<dbReference type="PANTHER" id="PTHR47691:SF3">
    <property type="entry name" value="HTH-TYPE TRANSCRIPTIONAL REGULATOR RV0890C-RELATED"/>
    <property type="match status" value="1"/>
</dbReference>
<gene>
    <name evidence="3" type="ORF">LY89DRAFT_719586</name>
</gene>
<dbReference type="PRINTS" id="PR00364">
    <property type="entry name" value="DISEASERSIST"/>
</dbReference>
<dbReference type="Gene3D" id="1.25.40.10">
    <property type="entry name" value="Tetratricopeptide repeat domain"/>
    <property type="match status" value="2"/>
</dbReference>
<protein>
    <recommendedName>
        <fullName evidence="2">NB-ARC domain-containing protein</fullName>
    </recommendedName>
</protein>
<dbReference type="InterPro" id="IPR027417">
    <property type="entry name" value="P-loop_NTPase"/>
</dbReference>
<dbReference type="SMART" id="SM00028">
    <property type="entry name" value="TPR"/>
    <property type="match status" value="4"/>
</dbReference>
<organism evidence="3 4">
    <name type="scientific">Mollisia scopiformis</name>
    <name type="common">Conifer needle endophyte fungus</name>
    <name type="synonym">Phialocephala scopiformis</name>
    <dbReference type="NCBI Taxonomy" id="149040"/>
    <lineage>
        <taxon>Eukaryota</taxon>
        <taxon>Fungi</taxon>
        <taxon>Dikarya</taxon>
        <taxon>Ascomycota</taxon>
        <taxon>Pezizomycotina</taxon>
        <taxon>Leotiomycetes</taxon>
        <taxon>Helotiales</taxon>
        <taxon>Mollisiaceae</taxon>
        <taxon>Mollisia</taxon>
    </lineage>
</organism>
<dbReference type="SUPFAM" id="SSF52540">
    <property type="entry name" value="P-loop containing nucleoside triphosphate hydrolases"/>
    <property type="match status" value="1"/>
</dbReference>
<dbReference type="InterPro" id="IPR002182">
    <property type="entry name" value="NB-ARC"/>
</dbReference>
<dbReference type="PANTHER" id="PTHR47691">
    <property type="entry name" value="REGULATOR-RELATED"/>
    <property type="match status" value="1"/>
</dbReference>
<keyword evidence="4" id="KW-1185">Reference proteome</keyword>
<evidence type="ECO:0000259" key="2">
    <source>
        <dbReference type="Pfam" id="PF00931"/>
    </source>
</evidence>
<dbReference type="EMBL" id="KQ947417">
    <property type="protein sequence ID" value="KUJ15903.1"/>
    <property type="molecule type" value="Genomic_DNA"/>
</dbReference>
<proteinExistence type="predicted"/>
<dbReference type="PROSITE" id="PS50005">
    <property type="entry name" value="TPR"/>
    <property type="match status" value="2"/>
</dbReference>
<dbReference type="InParanoid" id="A0A194X6V3"/>
<dbReference type="Proteomes" id="UP000070700">
    <property type="component" value="Unassembled WGS sequence"/>
</dbReference>
<evidence type="ECO:0000313" key="4">
    <source>
        <dbReference type="Proteomes" id="UP000070700"/>
    </source>
</evidence>
<dbReference type="Pfam" id="PF00931">
    <property type="entry name" value="NB-ARC"/>
    <property type="match status" value="1"/>
</dbReference>
<dbReference type="SUPFAM" id="SSF48452">
    <property type="entry name" value="TPR-like"/>
    <property type="match status" value="1"/>
</dbReference>
<evidence type="ECO:0000313" key="3">
    <source>
        <dbReference type="EMBL" id="KUJ15903.1"/>
    </source>
</evidence>
<dbReference type="Pfam" id="PF13424">
    <property type="entry name" value="TPR_12"/>
    <property type="match status" value="1"/>
</dbReference>
<evidence type="ECO:0000256" key="1">
    <source>
        <dbReference type="PROSITE-ProRule" id="PRU00339"/>
    </source>
</evidence>
<dbReference type="GO" id="GO:0043531">
    <property type="term" value="F:ADP binding"/>
    <property type="evidence" value="ECO:0007669"/>
    <property type="project" value="InterPro"/>
</dbReference>
<name>A0A194X6V3_MOLSC</name>
<dbReference type="GeneID" id="28828229"/>
<dbReference type="KEGG" id="psco:LY89DRAFT_719586"/>
<dbReference type="InterPro" id="IPR011990">
    <property type="entry name" value="TPR-like_helical_dom_sf"/>
</dbReference>
<keyword evidence="1" id="KW-0802">TPR repeat</keyword>
<dbReference type="InterPro" id="IPR019734">
    <property type="entry name" value="TPR_rpt"/>
</dbReference>
<sequence length="865" mass="97249">MLGVEVAETSDPILLILSETIVKVFTNLLDLWINTCSTIRKNPNWEPWKQQMTQQIPNTQHPFGISVNTTVVEDGVSFPLKVLPYPAYNGFFGRKELLARMNKELDPGQASTGNGNDVNSILLHGTGGVGKTQSALAYAHLNPARFDAIFWVRSDLDADIQASFSNIALALNLHGAKRDGDAQQDENFLYFTRWLGQQAATKNGKRWLMIFDNCDKIGDIWPKYIPKTKGSVLITSRSQSVKLPDSVILPVQPFGEDEGLKLMKKLLYSREEKQLSPSEESSLLNLLRKFDGLPLGIKVIVALMLPRIDRKSKHPITSFAKFYDQNARKMLTRVERATDYDHDEHREVGQVHVLDNVWQLSFTSLDPDALSVLGMISFMAPQDISISWLNLVDKDVPPSQTVLSVCTKPFELDWAIVNLAKAALINKQNVEGEPEDDDIDTDAIAEIRIASGSASPTSSAFESTSSLDADDEFGKAKISIHRLVQEALIYSRSTQERQTIFDAAIRVVSMAFPKQINGETLEGETETCSRLIPHVMSLASRYIEFESHATSPLEPTNELGSLLKSCIWFTYEKGERKTALYLLQLAYKICQDKESEVYADLQFKAGGIYLDQNDLAHCRQAWDEARGIYSRLQRRGNISAKHSLTWVLHALGNLESADGHLDEALSLYAEADEDRRQEQLAQPWREGLAAMTLGRAYFLKGEFETALEKFSEAESIFNKDYQGSTWMAYLTYAHGNVELARDNLTEAKTKYIQSQDCWTRSAPSHLGLSACYYKLGCIEFRQQEYLHALKYFRKALRIAKFQAQGDQARILRKQAEVQDAGGFVDQAAVSRKEAEDTRSKITGQAGKSLEDTDAAWDSLVCIFWR</sequence>
<accession>A0A194X6V3</accession>
<dbReference type="Gene3D" id="3.40.50.300">
    <property type="entry name" value="P-loop containing nucleotide triphosphate hydrolases"/>
    <property type="match status" value="1"/>
</dbReference>
<dbReference type="RefSeq" id="XP_018070258.1">
    <property type="nucleotide sequence ID" value="XM_018218503.1"/>
</dbReference>
<feature type="repeat" description="TPR" evidence="1">
    <location>
        <begin position="687"/>
        <end position="720"/>
    </location>
</feature>
<feature type="domain" description="NB-ARC" evidence="2">
    <location>
        <begin position="116"/>
        <end position="269"/>
    </location>
</feature>
<dbReference type="OrthoDB" id="6161812at2759"/>
<feature type="repeat" description="TPR" evidence="1">
    <location>
        <begin position="769"/>
        <end position="802"/>
    </location>
</feature>
<reference evidence="3 4" key="1">
    <citation type="submission" date="2015-10" db="EMBL/GenBank/DDBJ databases">
        <title>Full genome of DAOMC 229536 Phialocephala scopiformis, a fungal endophyte of spruce producing the potent anti-insectan compound rugulosin.</title>
        <authorList>
            <consortium name="DOE Joint Genome Institute"/>
            <person name="Walker A.K."/>
            <person name="Frasz S.L."/>
            <person name="Seifert K.A."/>
            <person name="Miller J.D."/>
            <person name="Mondo S.J."/>
            <person name="Labutti K."/>
            <person name="Lipzen A."/>
            <person name="Dockter R."/>
            <person name="Kennedy M."/>
            <person name="Grigoriev I.V."/>
            <person name="Spatafora J.W."/>
        </authorList>
    </citation>
    <scope>NUCLEOTIDE SEQUENCE [LARGE SCALE GENOMIC DNA]</scope>
    <source>
        <strain evidence="3 4">CBS 120377</strain>
    </source>
</reference>
<dbReference type="AlphaFoldDB" id="A0A194X6V3"/>